<organism evidence="1 2">
    <name type="scientific">Petralouisia muris</name>
    <dbReference type="NCBI Taxonomy" id="3032872"/>
    <lineage>
        <taxon>Bacteria</taxon>
        <taxon>Bacillati</taxon>
        <taxon>Bacillota</taxon>
        <taxon>Clostridia</taxon>
        <taxon>Lachnospirales</taxon>
        <taxon>Lachnospiraceae</taxon>
        <taxon>Petralouisia</taxon>
    </lineage>
</organism>
<sequence length="180" mass="20709">MKTLFIFLPIRDYIKTRRKLWRQYLIPLATGIIVLIGAFAIDVRDGVDIEAIFSDFVGIQISGIATLVSFLLAIITILVSSDNENIRKLKSEKSNEIHYKKLGGEQLSLFQVLLSNISYYVMVEIIYMMILIAYVFLALIVPASAIKWLISISVFFLMHILLGMMECVTQMYLTFWKDKR</sequence>
<name>A0AC61RXJ2_9FIRM</name>
<dbReference type="EMBL" id="SRYA01000017">
    <property type="protein sequence ID" value="TGY96403.1"/>
    <property type="molecule type" value="Genomic_DNA"/>
</dbReference>
<evidence type="ECO:0000313" key="1">
    <source>
        <dbReference type="EMBL" id="TGY96403.1"/>
    </source>
</evidence>
<dbReference type="Proteomes" id="UP000304953">
    <property type="component" value="Unassembled WGS sequence"/>
</dbReference>
<gene>
    <name evidence="1" type="ORF">E5329_10290</name>
</gene>
<evidence type="ECO:0000313" key="2">
    <source>
        <dbReference type="Proteomes" id="UP000304953"/>
    </source>
</evidence>
<comment type="caution">
    <text evidence="1">The sequence shown here is derived from an EMBL/GenBank/DDBJ whole genome shotgun (WGS) entry which is preliminary data.</text>
</comment>
<proteinExistence type="predicted"/>
<reference evidence="1" key="1">
    <citation type="submission" date="2019-04" db="EMBL/GenBank/DDBJ databases">
        <title>Microbes associate with the intestines of laboratory mice.</title>
        <authorList>
            <person name="Navarre W."/>
            <person name="Wong E."/>
            <person name="Huang K."/>
            <person name="Tropini C."/>
            <person name="Ng K."/>
            <person name="Yu B."/>
        </authorList>
    </citation>
    <scope>NUCLEOTIDE SEQUENCE</scope>
    <source>
        <strain evidence="1">NM01_1-7b</strain>
    </source>
</reference>
<protein>
    <submittedName>
        <fullName evidence="1">Uncharacterized protein</fullName>
    </submittedName>
</protein>
<accession>A0AC61RXJ2</accession>
<keyword evidence="2" id="KW-1185">Reference proteome</keyword>